<feature type="chain" id="PRO_5021851742" description="Methane oxygenase PmoA" evidence="1">
    <location>
        <begin position="23"/>
        <end position="389"/>
    </location>
</feature>
<organism evidence="2 3">
    <name type="scientific">Maioricimonas rarisocia</name>
    <dbReference type="NCBI Taxonomy" id="2528026"/>
    <lineage>
        <taxon>Bacteria</taxon>
        <taxon>Pseudomonadati</taxon>
        <taxon>Planctomycetota</taxon>
        <taxon>Planctomycetia</taxon>
        <taxon>Planctomycetales</taxon>
        <taxon>Planctomycetaceae</taxon>
        <taxon>Maioricimonas</taxon>
    </lineage>
</organism>
<dbReference type="EMBL" id="CP036275">
    <property type="protein sequence ID" value="QDU35751.1"/>
    <property type="molecule type" value="Genomic_DNA"/>
</dbReference>
<dbReference type="KEGG" id="mri:Mal4_00330"/>
<evidence type="ECO:0000313" key="2">
    <source>
        <dbReference type="EMBL" id="QDU35751.1"/>
    </source>
</evidence>
<evidence type="ECO:0000313" key="3">
    <source>
        <dbReference type="Proteomes" id="UP000320496"/>
    </source>
</evidence>
<keyword evidence="3" id="KW-1185">Reference proteome</keyword>
<evidence type="ECO:0000256" key="1">
    <source>
        <dbReference type="SAM" id="SignalP"/>
    </source>
</evidence>
<dbReference type="InterPro" id="IPR029475">
    <property type="entry name" value="DUF6807"/>
</dbReference>
<dbReference type="OrthoDB" id="242279at2"/>
<proteinExistence type="predicted"/>
<feature type="signal peptide" evidence="1">
    <location>
        <begin position="1"/>
        <end position="22"/>
    </location>
</feature>
<keyword evidence="1" id="KW-0732">Signal</keyword>
<protein>
    <recommendedName>
        <fullName evidence="4">Methane oxygenase PmoA</fullName>
    </recommendedName>
</protein>
<evidence type="ECO:0008006" key="4">
    <source>
        <dbReference type="Google" id="ProtNLM"/>
    </source>
</evidence>
<dbReference type="Proteomes" id="UP000320496">
    <property type="component" value="Chromosome"/>
</dbReference>
<dbReference type="Pfam" id="PF14100">
    <property type="entry name" value="DUF6807"/>
    <property type="match status" value="1"/>
</dbReference>
<accession>A0A517YZU5</accession>
<reference evidence="2 3" key="1">
    <citation type="submission" date="2019-02" db="EMBL/GenBank/DDBJ databases">
        <title>Deep-cultivation of Planctomycetes and their phenomic and genomic characterization uncovers novel biology.</title>
        <authorList>
            <person name="Wiegand S."/>
            <person name="Jogler M."/>
            <person name="Boedeker C."/>
            <person name="Pinto D."/>
            <person name="Vollmers J."/>
            <person name="Rivas-Marin E."/>
            <person name="Kohn T."/>
            <person name="Peeters S.H."/>
            <person name="Heuer A."/>
            <person name="Rast P."/>
            <person name="Oberbeckmann S."/>
            <person name="Bunk B."/>
            <person name="Jeske O."/>
            <person name="Meyerdierks A."/>
            <person name="Storesund J.E."/>
            <person name="Kallscheuer N."/>
            <person name="Luecker S."/>
            <person name="Lage O.M."/>
            <person name="Pohl T."/>
            <person name="Merkel B.J."/>
            <person name="Hornburger P."/>
            <person name="Mueller R.-W."/>
            <person name="Bruemmer F."/>
            <person name="Labrenz M."/>
            <person name="Spormann A.M."/>
            <person name="Op den Camp H."/>
            <person name="Overmann J."/>
            <person name="Amann R."/>
            <person name="Jetten M.S.M."/>
            <person name="Mascher T."/>
            <person name="Medema M.H."/>
            <person name="Devos D.P."/>
            <person name="Kaster A.-K."/>
            <person name="Ovreas L."/>
            <person name="Rohde M."/>
            <person name="Galperin M.Y."/>
            <person name="Jogler C."/>
        </authorList>
    </citation>
    <scope>NUCLEOTIDE SEQUENCE [LARGE SCALE GENOMIC DNA]</scope>
    <source>
        <strain evidence="2 3">Mal4</strain>
    </source>
</reference>
<name>A0A517YZU5_9PLAN</name>
<sequence precursor="true">MPHVRLFCLLALLAISSRPALAGEVVLEKSDERLKILIDDEVFGVYQFGDEWKKPFMLPVTAPGGIELLKKELDEQPADEFAPGNRVIVVQEDAELRVFDDGTGHVAYGEELTVEDVKEGWLWVPAKNGWIHQRDVVPMKVNVTRVVNLDPPKMKDRKHPLYYDHPHHKGIWVSVDEVNDIKFWNEDGRIENQSVEVLKSSGNPASFRVVNHWMGKDGEPLVVETTTVQVHANRMLVYDIQFKPHGDAVTFDDTKEGLFAIRLPNSMREMVAGGPVVNAEGKQGTGETWGQPSAWIDYVGPVGNHNFGVTIMDHPNNLRPSRYHVRNYGLFSINPFGEKAYTGGKNEAQPVTLKPGETLELRYGLYVHRGDAAEGKVADTYEKFVELER</sequence>
<dbReference type="AlphaFoldDB" id="A0A517YZU5"/>
<dbReference type="RefSeq" id="WP_145366455.1">
    <property type="nucleotide sequence ID" value="NZ_CP036275.1"/>
</dbReference>
<gene>
    <name evidence="2" type="ORF">Mal4_00330</name>
</gene>